<proteinExistence type="predicted"/>
<dbReference type="VEuPathDB" id="ToxoDB:TGGT1_408850"/>
<accession>S7UZF9</accession>
<reference evidence="1 2" key="2">
    <citation type="submission" date="2013-05" db="EMBL/GenBank/DDBJ databases">
        <authorList>
            <person name="Sibley D."/>
            <person name="Venepally P."/>
            <person name="Karamycheva S."/>
            <person name="Hadjithomas M."/>
            <person name="Khan A."/>
            <person name="Brunk B."/>
            <person name="Roos D."/>
            <person name="Caler E."/>
            <person name="Lorenzi H."/>
        </authorList>
    </citation>
    <scope>NUCLEOTIDE SEQUENCE [LARGE SCALE GENOMIC DNA]</scope>
    <source>
        <strain evidence="1 2">GT1</strain>
    </source>
</reference>
<dbReference type="EMBL" id="AAQM03000071">
    <property type="protein sequence ID" value="EPR63075.1"/>
    <property type="molecule type" value="Genomic_DNA"/>
</dbReference>
<gene>
    <name evidence="1" type="ORF">TGGT1_408850</name>
</gene>
<dbReference type="Proteomes" id="UP000005641">
    <property type="component" value="Unassembled WGS sequence"/>
</dbReference>
<name>S7UZF9_TOXGG</name>
<evidence type="ECO:0000313" key="1">
    <source>
        <dbReference type="EMBL" id="EPR63075.1"/>
    </source>
</evidence>
<dbReference type="AlphaFoldDB" id="S7UZF9"/>
<reference evidence="1 2" key="1">
    <citation type="submission" date="2006-05" db="EMBL/GenBank/DDBJ databases">
        <authorList>
            <person name="Paulsen I."/>
        </authorList>
    </citation>
    <scope>NUCLEOTIDE SEQUENCE [LARGE SCALE GENOMIC DNA]</scope>
    <source>
        <strain evidence="1 2">GT1</strain>
    </source>
</reference>
<protein>
    <submittedName>
        <fullName evidence="1">Uncharacterized protein</fullName>
    </submittedName>
</protein>
<evidence type="ECO:0000313" key="2">
    <source>
        <dbReference type="Proteomes" id="UP000005641"/>
    </source>
</evidence>
<sequence length="145" mass="16633">MRLDIPCCRCTRSYTLTKYSSTSKPWQACVSGKRKRIIFCLSQTFQERWPVDTANILFRHISFVRQAARPYKILPVDPFRLFFVRSPSRRIHAPAFLCDKETLVSAAFVFGKEKSCCTDRTRLCPSADLLSPPTKSPQAHTGSER</sequence>
<comment type="caution">
    <text evidence="1">The sequence shown here is derived from an EMBL/GenBank/DDBJ whole genome shotgun (WGS) entry which is preliminary data.</text>
</comment>
<organism evidence="1 2">
    <name type="scientific">Toxoplasma gondii (strain ATCC 50853 / GT1)</name>
    <dbReference type="NCBI Taxonomy" id="507601"/>
    <lineage>
        <taxon>Eukaryota</taxon>
        <taxon>Sar</taxon>
        <taxon>Alveolata</taxon>
        <taxon>Apicomplexa</taxon>
        <taxon>Conoidasida</taxon>
        <taxon>Coccidia</taxon>
        <taxon>Eucoccidiorida</taxon>
        <taxon>Eimeriorina</taxon>
        <taxon>Sarcocystidae</taxon>
        <taxon>Toxoplasma</taxon>
    </lineage>
</organism>